<name>A0A6P2GUS0_BURL3</name>
<evidence type="ECO:0000313" key="2">
    <source>
        <dbReference type="Proteomes" id="UP000494170"/>
    </source>
</evidence>
<organism evidence="1 2">
    <name type="scientific">Burkholderia lata (strain ATCC 17760 / DSM 23089 / LMG 22485 / NCIMB 9086 / R18194 / 383)</name>
    <dbReference type="NCBI Taxonomy" id="482957"/>
    <lineage>
        <taxon>Bacteria</taxon>
        <taxon>Pseudomonadati</taxon>
        <taxon>Pseudomonadota</taxon>
        <taxon>Betaproteobacteria</taxon>
        <taxon>Burkholderiales</taxon>
        <taxon>Burkholderiaceae</taxon>
        <taxon>Burkholderia</taxon>
        <taxon>Burkholderia cepacia complex</taxon>
    </lineage>
</organism>
<accession>A0A6P2GUS0</accession>
<gene>
    <name evidence="1" type="ORF">BLA6863_00206</name>
</gene>
<reference evidence="1 2" key="1">
    <citation type="submission" date="2019-09" db="EMBL/GenBank/DDBJ databases">
        <authorList>
            <person name="Depoorter E."/>
        </authorList>
    </citation>
    <scope>NUCLEOTIDE SEQUENCE [LARGE SCALE GENOMIC DNA]</scope>
    <source>
        <strain evidence="1">LMG 6863</strain>
    </source>
</reference>
<dbReference type="Proteomes" id="UP000494170">
    <property type="component" value="Unassembled WGS sequence"/>
</dbReference>
<dbReference type="RefSeq" id="WP_174936793.1">
    <property type="nucleotide sequence ID" value="NZ_CABVPY010000001.1"/>
</dbReference>
<evidence type="ECO:0000313" key="1">
    <source>
        <dbReference type="EMBL" id="VWB08216.1"/>
    </source>
</evidence>
<dbReference type="EMBL" id="CABVPY010000001">
    <property type="protein sequence ID" value="VWB08216.1"/>
    <property type="molecule type" value="Genomic_DNA"/>
</dbReference>
<dbReference type="AlphaFoldDB" id="A0A6P2GUS0"/>
<sequence length="74" mass="8574">MDAKQREAWNGRTTTVRVLDRCDECGKLTDDVKEREHFTGYFFSKRWELKKTCCTACFEIAKQKQAAEYAGLGC</sequence>
<protein>
    <submittedName>
        <fullName evidence="1">Uncharacterized protein</fullName>
    </submittedName>
</protein>
<proteinExistence type="predicted"/>